<evidence type="ECO:0000313" key="12">
    <source>
        <dbReference type="EMBL" id="KAK4474815.1"/>
    </source>
</evidence>
<evidence type="ECO:0000256" key="10">
    <source>
        <dbReference type="SAM" id="MobiDB-lite"/>
    </source>
</evidence>
<feature type="region of interest" description="Disordered" evidence="10">
    <location>
        <begin position="254"/>
        <end position="278"/>
    </location>
</feature>
<keyword evidence="13" id="KW-1185">Reference proteome</keyword>
<comment type="similarity">
    <text evidence="2">Belongs to the MYT1 family.</text>
</comment>
<dbReference type="InterPro" id="IPR002515">
    <property type="entry name" value="Znf_C2H2C"/>
</dbReference>
<dbReference type="Pfam" id="PF01530">
    <property type="entry name" value="zf-C2HC"/>
    <property type="match status" value="1"/>
</dbReference>
<evidence type="ECO:0000313" key="13">
    <source>
        <dbReference type="Proteomes" id="UP001292079"/>
    </source>
</evidence>
<keyword evidence="3" id="KW-0479">Metal-binding</keyword>
<dbReference type="GO" id="GO:0005634">
    <property type="term" value="C:nucleus"/>
    <property type="evidence" value="ECO:0007669"/>
    <property type="project" value="UniProtKB-SubCell"/>
</dbReference>
<dbReference type="Proteomes" id="UP001292079">
    <property type="component" value="Unassembled WGS sequence"/>
</dbReference>
<evidence type="ECO:0000256" key="1">
    <source>
        <dbReference type="ARBA" id="ARBA00004123"/>
    </source>
</evidence>
<evidence type="ECO:0000256" key="11">
    <source>
        <dbReference type="SAM" id="Phobius"/>
    </source>
</evidence>
<organism evidence="12 13">
    <name type="scientific">Schistosoma mekongi</name>
    <name type="common">Parasitic worm</name>
    <dbReference type="NCBI Taxonomy" id="38744"/>
    <lineage>
        <taxon>Eukaryota</taxon>
        <taxon>Metazoa</taxon>
        <taxon>Spiralia</taxon>
        <taxon>Lophotrochozoa</taxon>
        <taxon>Platyhelminthes</taxon>
        <taxon>Trematoda</taxon>
        <taxon>Digenea</taxon>
        <taxon>Strigeidida</taxon>
        <taxon>Schistosomatoidea</taxon>
        <taxon>Schistosomatidae</taxon>
        <taxon>Schistosoma</taxon>
    </lineage>
</organism>
<feature type="region of interest" description="Disordered" evidence="10">
    <location>
        <begin position="424"/>
        <end position="443"/>
    </location>
</feature>
<accession>A0AAE1ZIN3</accession>
<dbReference type="InterPro" id="IPR036060">
    <property type="entry name" value="Znf_C2H2C_sf"/>
</dbReference>
<keyword evidence="5" id="KW-0863">Zinc-finger</keyword>
<dbReference type="GO" id="GO:0000978">
    <property type="term" value="F:RNA polymerase II cis-regulatory region sequence-specific DNA binding"/>
    <property type="evidence" value="ECO:0007669"/>
    <property type="project" value="TreeGrafter"/>
</dbReference>
<evidence type="ECO:0000256" key="6">
    <source>
        <dbReference type="ARBA" id="ARBA00022833"/>
    </source>
</evidence>
<dbReference type="SUPFAM" id="SSF103637">
    <property type="entry name" value="CCHHC domain"/>
    <property type="match status" value="1"/>
</dbReference>
<dbReference type="AlphaFoldDB" id="A0AAE1ZIN3"/>
<keyword evidence="8" id="KW-0804">Transcription</keyword>
<reference evidence="12" key="2">
    <citation type="journal article" date="2023" name="Infect Dis Poverty">
        <title>Chromosome-scale genome of the human blood fluke Schistosoma mekongi and its implications for public health.</title>
        <authorList>
            <person name="Zhou M."/>
            <person name="Xu L."/>
            <person name="Xu D."/>
            <person name="Chen W."/>
            <person name="Khan J."/>
            <person name="Hu Y."/>
            <person name="Huang H."/>
            <person name="Wei H."/>
            <person name="Zhang Y."/>
            <person name="Chusongsang P."/>
            <person name="Tanasarnprasert K."/>
            <person name="Hu X."/>
            <person name="Limpanont Y."/>
            <person name="Lv Z."/>
        </authorList>
    </citation>
    <scope>NUCLEOTIDE SEQUENCE</scope>
    <source>
        <strain evidence="12">LV_2022a</strain>
    </source>
</reference>
<keyword evidence="4" id="KW-0677">Repeat</keyword>
<dbReference type="PANTHER" id="PTHR10816">
    <property type="entry name" value="MYELIN TRANSCRIPTION FACTOR 1-RELATED"/>
    <property type="match status" value="1"/>
</dbReference>
<gene>
    <name evidence="12" type="ORF">MN116_001932</name>
</gene>
<dbReference type="PANTHER" id="PTHR10816:SF15">
    <property type="entry name" value="MYELIN TRANSCRIPTION FACTOR 1-LIKE PROTEIN"/>
    <property type="match status" value="1"/>
</dbReference>
<dbReference type="EMBL" id="JALJAT010000001">
    <property type="protein sequence ID" value="KAK4474815.1"/>
    <property type="molecule type" value="Genomic_DNA"/>
</dbReference>
<keyword evidence="11" id="KW-0472">Membrane</keyword>
<reference evidence="12" key="1">
    <citation type="submission" date="2022-04" db="EMBL/GenBank/DDBJ databases">
        <authorList>
            <person name="Xu L."/>
            <person name="Lv Z."/>
        </authorList>
    </citation>
    <scope>NUCLEOTIDE SEQUENCE</scope>
    <source>
        <strain evidence="12">LV_2022a</strain>
    </source>
</reference>
<sequence length="712" mass="80030">MSINNNSQLADLPGLLTTSFEQLASVPRNSFSHDTFNNGNEYNSVKICSEYNDVKKCVISSETNCNDNYYHIHSQNNKMNSNNDSNATHDKSVVHKTFFSKQNVNNLKANHFVNYLLENSKLNENNINGNKSKNDNKDLMLFDIINASSNSPSSTVSSISDLDNIDNKSSCDYLSGQNFQQKVSYKIQSVQVFMYLNMNVIIITLFFISSIELALYHQTLHCPTPGCTGRGHVNNNRSSHRSFSGCPLAIRNRSRQSKHPLSPQKIESRHKSNRSVSNYESNISFSKKYCQSVGLNSRQDPSIQSPSVLSAPSMSITDLVNQSQQCQEKLTADRIRNYPPQNVIHSDSTESNNSVTELADSFSKSIYGLLPNLMNSPQFANLLNYSPSITNNDNNIASIHHNSQILYPMFNSFSVINKLSDLNNSSDEKQSTSLPDTLEKSSPMKNQELNFPKFVDNSSYNLNLTLHDASQNSSMHHNRYKNKSITQNESRDINNYITNNHVTTEKSTIFSHVNCELENSTLTDHNLLTNQYPSSQMIRLYTDLNKNHSALNSICDESKSECPIDLSLHPKSQVDYEEKIFTTFDNSPAEKTIGRSFEIGNLCPELHETKIDVKNSSSIIKLMNPGSTNIITTSHQSNINNFTDIPNSTDSINIPLSVNSNSFHDGTLSSVDLISSRKHIVEDKKPYTNMGCLNLLQARLNFEAQNVLFAFN</sequence>
<name>A0AAE1ZIN3_SCHME</name>
<feature type="compositionally biased region" description="Polar residues" evidence="10">
    <location>
        <begin position="424"/>
        <end position="435"/>
    </location>
</feature>
<dbReference type="GO" id="GO:0007399">
    <property type="term" value="P:nervous system development"/>
    <property type="evidence" value="ECO:0007669"/>
    <property type="project" value="UniProtKB-KW"/>
</dbReference>
<keyword evidence="6" id="KW-0862">Zinc</keyword>
<dbReference type="PROSITE" id="PS51802">
    <property type="entry name" value="ZF_CCHHC"/>
    <property type="match status" value="1"/>
</dbReference>
<dbReference type="GO" id="GO:0000981">
    <property type="term" value="F:DNA-binding transcription factor activity, RNA polymerase II-specific"/>
    <property type="evidence" value="ECO:0007669"/>
    <property type="project" value="TreeGrafter"/>
</dbReference>
<keyword evidence="9" id="KW-0539">Nucleus</keyword>
<evidence type="ECO:0000256" key="8">
    <source>
        <dbReference type="ARBA" id="ARBA00023163"/>
    </source>
</evidence>
<evidence type="ECO:0000256" key="4">
    <source>
        <dbReference type="ARBA" id="ARBA00022737"/>
    </source>
</evidence>
<keyword evidence="7" id="KW-0805">Transcription regulation</keyword>
<keyword evidence="11" id="KW-1133">Transmembrane helix</keyword>
<evidence type="ECO:0000256" key="9">
    <source>
        <dbReference type="ARBA" id="ARBA00023242"/>
    </source>
</evidence>
<dbReference type="Gene3D" id="4.10.320.30">
    <property type="match status" value="1"/>
</dbReference>
<proteinExistence type="inferred from homology"/>
<protein>
    <submittedName>
        <fullName evidence="12">Uncharacterized protein</fullName>
    </submittedName>
</protein>
<evidence type="ECO:0000256" key="7">
    <source>
        <dbReference type="ARBA" id="ARBA00023015"/>
    </source>
</evidence>
<feature type="transmembrane region" description="Helical" evidence="11">
    <location>
        <begin position="192"/>
        <end position="216"/>
    </location>
</feature>
<evidence type="ECO:0000256" key="3">
    <source>
        <dbReference type="ARBA" id="ARBA00022723"/>
    </source>
</evidence>
<evidence type="ECO:0000256" key="2">
    <source>
        <dbReference type="ARBA" id="ARBA00010194"/>
    </source>
</evidence>
<dbReference type="FunFam" id="4.10.320.30:FF:000001">
    <property type="entry name" value="Myelin transcription factor 1-like, a"/>
    <property type="match status" value="1"/>
</dbReference>
<evidence type="ECO:0000256" key="5">
    <source>
        <dbReference type="ARBA" id="ARBA00022771"/>
    </source>
</evidence>
<comment type="subcellular location">
    <subcellularLocation>
        <location evidence="1">Nucleus</location>
    </subcellularLocation>
</comment>
<dbReference type="GO" id="GO:0008270">
    <property type="term" value="F:zinc ion binding"/>
    <property type="evidence" value="ECO:0007669"/>
    <property type="project" value="UniProtKB-KW"/>
</dbReference>
<comment type="caution">
    <text evidence="12">The sequence shown here is derived from an EMBL/GenBank/DDBJ whole genome shotgun (WGS) entry which is preliminary data.</text>
</comment>
<keyword evidence="11" id="KW-0812">Transmembrane</keyword>